<dbReference type="SUPFAM" id="SSF57196">
    <property type="entry name" value="EGF/Laminin"/>
    <property type="match status" value="1"/>
</dbReference>
<evidence type="ECO:0000259" key="7">
    <source>
        <dbReference type="PROSITE" id="PS50026"/>
    </source>
</evidence>
<comment type="caution">
    <text evidence="4">Lacks conserved residue(s) required for the propagation of feature annotation.</text>
</comment>
<name>B4HQS7_DROSE</name>
<feature type="compositionally biased region" description="Polar residues" evidence="5">
    <location>
        <begin position="15"/>
        <end position="30"/>
    </location>
</feature>
<feature type="domain" description="EGF-like" evidence="7">
    <location>
        <begin position="953"/>
        <end position="992"/>
    </location>
</feature>
<evidence type="ECO:0000256" key="6">
    <source>
        <dbReference type="SAM" id="Phobius"/>
    </source>
</evidence>
<feature type="compositionally biased region" description="Low complexity" evidence="5">
    <location>
        <begin position="162"/>
        <end position="182"/>
    </location>
</feature>
<feature type="compositionally biased region" description="Polar residues" evidence="5">
    <location>
        <begin position="1244"/>
        <end position="1265"/>
    </location>
</feature>
<protein>
    <submittedName>
        <fullName evidence="8">GM20944</fullName>
    </submittedName>
</protein>
<feature type="compositionally biased region" description="Low complexity" evidence="5">
    <location>
        <begin position="489"/>
        <end position="510"/>
    </location>
</feature>
<dbReference type="InterPro" id="IPR001881">
    <property type="entry name" value="EGF-like_Ca-bd_dom"/>
</dbReference>
<feature type="region of interest" description="Disordered" evidence="5">
    <location>
        <begin position="743"/>
        <end position="773"/>
    </location>
</feature>
<feature type="region of interest" description="Disordered" evidence="5">
    <location>
        <begin position="1"/>
        <end position="88"/>
    </location>
</feature>
<dbReference type="InterPro" id="IPR018097">
    <property type="entry name" value="EGF_Ca-bd_CS"/>
</dbReference>
<evidence type="ECO:0000256" key="2">
    <source>
        <dbReference type="ARBA" id="ARBA00022737"/>
    </source>
</evidence>
<feature type="compositionally biased region" description="Gly residues" evidence="5">
    <location>
        <begin position="686"/>
        <end position="713"/>
    </location>
</feature>
<dbReference type="SMART" id="SM00181">
    <property type="entry name" value="EGF"/>
    <property type="match status" value="3"/>
</dbReference>
<keyword evidence="2" id="KW-0677">Repeat</keyword>
<dbReference type="PROSITE" id="PS50026">
    <property type="entry name" value="EGF_3"/>
    <property type="match status" value="2"/>
</dbReference>
<dbReference type="InterPro" id="IPR009030">
    <property type="entry name" value="Growth_fac_rcpt_cys_sf"/>
</dbReference>
<evidence type="ECO:0000256" key="3">
    <source>
        <dbReference type="ARBA" id="ARBA00023157"/>
    </source>
</evidence>
<dbReference type="EMBL" id="CH480816">
    <property type="protein sequence ID" value="EDW46737.1"/>
    <property type="molecule type" value="Genomic_DNA"/>
</dbReference>
<sequence>MTEWLLDGIGRQPGQHESVSQISPKSSSNRSPDRQRIESTMADSVNGLAEGQSSPLDVNDNETRAERVERSASPILHDRQPIGPNDVHFPEDLEKDVSAGRYFHYNIKPTGTFDNQDEQPERTHQGIRAGKTLSQGGSSSEQSFLGRGDLRPLVSGSPIRPSPSSTATSATAASATQAPHSPRQNGNPDIQDIITGIVKLLNGNVNVHANTQGIRRPSASRINNRGPPRISEAQNLPIDYEAQKPGTSMRPPPYPFDRPERPFITGVPIPEQIVPVRPGFVSNRPPWYRNKPRPPIATSVGGNRRPLPQYKPLPAPPVQAHLQPQDPLDRKNEQEKDQNHQEQPQPTDDAVLPTDTTYDSEFSNEDANAQYIEVSDQDTDATGGEVEDELQPPPPPPSTTNNPPTPPTNPPKKKHKPKPGSEKKKLPESTQDEGLTTVIETSSVVHTVMGMSSTYVPMSMDSSESLGLDLSTEEVIFMTANRTPTLEPSVSSSLGSSSSSNSASAIQPTSSKEHTVPPQPQPQPLSPPSTESVSPNSSNANTNATPPAPYHPRPGIVLDDPEFKPGGRPRPPVQRPPAQQTLPLPAVQPTRQHLPPGYGEIFDVTLSAIQGPGPKGSGSQQTINIKPYGSYAAGGIQGDIIVSASGDDGFVSIDGKRTYINLFGDPTDPSAGATTPATRLPQLPGSGSGSGSGSGGASTPGVGVSSGGGGGSGSSISPAAPANAVTQSSGGYVVPETEVVDLQGHSKPQGGAPTTNAGPTRPHYRQRPTPPPVRIDTCIVGDDSTCDQAQHERCKTDNGVSSCHCRPGYSRRKHREPCRRVISFHLGMRVDRIYEHRIVWDTKLMDKHSEPFGQLSYESIRALDSAMSMTPYSDEFMEAKVNNIYRGDPNLGGSGVYVNMTIKLDESVETLRPNLRSDVQKHLLGVLHRRNNNIGNSVLYVSSPEGAVSALQDLDECQSPELNDCHSGASCSNTWGSFRCACEAGLRDPWADQPARSGRECQACADSVCNNHGTCSYAEDGAQLCTCDSSHYGAQCEIDGEVLGVAIGASVAAIIIIVLTLVCLIMWSRRWQREQKNAMGSPVFGYMNTAPLKSAGLPQAGYQVTLEDRMRWAQIADVMAQTNHYGAEPIGPTRPSSAMFAYPNLGAMGMGTLGGMSLQSTMQMHPSATLAPPVPLPRRLGLGPRSNGMRTLENSSSSEEEDRADLLGRNFQVPRPKSRSNGSIANQSGIYYDVDYEPSGNGIGNSSVDHLYGSQNQSVTHSSGHSHIPGPQGIPMSTYTSGRAPSSYYKK</sequence>
<feature type="domain" description="EGF-like" evidence="7">
    <location>
        <begin position="1002"/>
        <end position="1037"/>
    </location>
</feature>
<organism evidence="9">
    <name type="scientific">Drosophila sechellia</name>
    <name type="common">Fruit fly</name>
    <dbReference type="NCBI Taxonomy" id="7238"/>
    <lineage>
        <taxon>Eukaryota</taxon>
        <taxon>Metazoa</taxon>
        <taxon>Ecdysozoa</taxon>
        <taxon>Arthropoda</taxon>
        <taxon>Hexapoda</taxon>
        <taxon>Insecta</taxon>
        <taxon>Pterygota</taxon>
        <taxon>Neoptera</taxon>
        <taxon>Endopterygota</taxon>
        <taxon>Diptera</taxon>
        <taxon>Brachycera</taxon>
        <taxon>Muscomorpha</taxon>
        <taxon>Ephydroidea</taxon>
        <taxon>Drosophilidae</taxon>
        <taxon>Drosophila</taxon>
        <taxon>Sophophora</taxon>
    </lineage>
</organism>
<feature type="compositionally biased region" description="Pro residues" evidence="5">
    <location>
        <begin position="517"/>
        <end position="527"/>
    </location>
</feature>
<dbReference type="OMA" id="FSDEYMG"/>
<dbReference type="FunFam" id="2.10.25.10:FF:000672">
    <property type="entry name" value="Uncharacterized protein, isoform C"/>
    <property type="match status" value="1"/>
</dbReference>
<feature type="compositionally biased region" description="Polar residues" evidence="5">
    <location>
        <begin position="1188"/>
        <end position="1197"/>
    </location>
</feature>
<dbReference type="STRING" id="7238.B4HQS7"/>
<feature type="region of interest" description="Disordered" evidence="5">
    <location>
        <begin position="1169"/>
        <end position="1204"/>
    </location>
</feature>
<dbReference type="SMART" id="SM00179">
    <property type="entry name" value="EGF_CA"/>
    <property type="match status" value="1"/>
</dbReference>
<feature type="compositionally biased region" description="Polar residues" evidence="5">
    <location>
        <begin position="132"/>
        <end position="143"/>
    </location>
</feature>
<keyword evidence="6" id="KW-0812">Transmembrane</keyword>
<dbReference type="Pfam" id="PF07645">
    <property type="entry name" value="EGF_CA"/>
    <property type="match status" value="1"/>
</dbReference>
<dbReference type="PhylomeDB" id="B4HQS7"/>
<feature type="compositionally biased region" description="Acidic residues" evidence="5">
    <location>
        <begin position="375"/>
        <end position="390"/>
    </location>
</feature>
<gene>
    <name evidence="8" type="primary">Dsec\GM20944</name>
    <name evidence="8" type="ORF">Dsec_GM20944</name>
</gene>
<keyword evidence="9" id="KW-1185">Reference proteome</keyword>
<evidence type="ECO:0000256" key="5">
    <source>
        <dbReference type="SAM" id="MobiDB-lite"/>
    </source>
</evidence>
<keyword evidence="6" id="KW-0472">Membrane</keyword>
<feature type="compositionally biased region" description="Basic and acidic residues" evidence="5">
    <location>
        <begin position="327"/>
        <end position="340"/>
    </location>
</feature>
<accession>B4HQS7</accession>
<dbReference type="PROSITE" id="PS00010">
    <property type="entry name" value="ASX_HYDROXYL"/>
    <property type="match status" value="1"/>
</dbReference>
<dbReference type="PANTHER" id="PTHR24034">
    <property type="entry name" value="EGF-LIKE DOMAIN-CONTAINING PROTEIN"/>
    <property type="match status" value="1"/>
</dbReference>
<keyword evidence="3 4" id="KW-1015">Disulfide bond</keyword>
<dbReference type="PANTHER" id="PTHR24034:SF89">
    <property type="entry name" value="COMPLEMENT COMPONENT C1Q RECEPTOR"/>
    <property type="match status" value="1"/>
</dbReference>
<feature type="region of interest" description="Disordered" evidence="5">
    <location>
        <begin position="108"/>
        <end position="190"/>
    </location>
</feature>
<feature type="region of interest" description="Disordered" evidence="5">
    <location>
        <begin position="1242"/>
        <end position="1291"/>
    </location>
</feature>
<feature type="transmembrane region" description="Helical" evidence="6">
    <location>
        <begin position="1042"/>
        <end position="1067"/>
    </location>
</feature>
<dbReference type="HOGENOM" id="CLU_008403_0_0_1"/>
<dbReference type="CDD" id="cd00054">
    <property type="entry name" value="EGF_CA"/>
    <property type="match status" value="1"/>
</dbReference>
<evidence type="ECO:0000256" key="4">
    <source>
        <dbReference type="PROSITE-ProRule" id="PRU00076"/>
    </source>
</evidence>
<proteinExistence type="predicted"/>
<dbReference type="InterPro" id="IPR050751">
    <property type="entry name" value="ECM_structural_protein"/>
</dbReference>
<evidence type="ECO:0000313" key="9">
    <source>
        <dbReference type="Proteomes" id="UP000001292"/>
    </source>
</evidence>
<feature type="disulfide bond" evidence="4">
    <location>
        <begin position="1027"/>
        <end position="1036"/>
    </location>
</feature>
<dbReference type="Proteomes" id="UP000001292">
    <property type="component" value="Unassembled WGS sequence"/>
</dbReference>
<feature type="compositionally biased region" description="Polar residues" evidence="5">
    <location>
        <begin position="1275"/>
        <end position="1284"/>
    </location>
</feature>
<feature type="region of interest" description="Disordered" evidence="5">
    <location>
        <begin position="481"/>
        <end position="596"/>
    </location>
</feature>
<feature type="region of interest" description="Disordered" evidence="5">
    <location>
        <begin position="211"/>
        <end position="439"/>
    </location>
</feature>
<dbReference type="PROSITE" id="PS01187">
    <property type="entry name" value="EGF_CA"/>
    <property type="match status" value="1"/>
</dbReference>
<dbReference type="PROSITE" id="PS00022">
    <property type="entry name" value="EGF_1"/>
    <property type="match status" value="1"/>
</dbReference>
<dbReference type="GO" id="GO:0005509">
    <property type="term" value="F:calcium ion binding"/>
    <property type="evidence" value="ECO:0007669"/>
    <property type="project" value="InterPro"/>
</dbReference>
<feature type="region of interest" description="Disordered" evidence="5">
    <location>
        <begin position="666"/>
        <end position="730"/>
    </location>
</feature>
<keyword evidence="6" id="KW-1133">Transmembrane helix</keyword>
<evidence type="ECO:0000256" key="1">
    <source>
        <dbReference type="ARBA" id="ARBA00022536"/>
    </source>
</evidence>
<dbReference type="InterPro" id="IPR000742">
    <property type="entry name" value="EGF"/>
</dbReference>
<dbReference type="InterPro" id="IPR049883">
    <property type="entry name" value="NOTCH1_EGF-like"/>
</dbReference>
<feature type="compositionally biased region" description="Basic and acidic residues" evidence="5">
    <location>
        <begin position="61"/>
        <end position="80"/>
    </location>
</feature>
<feature type="compositionally biased region" description="Polar residues" evidence="5">
    <location>
        <begin position="354"/>
        <end position="367"/>
    </location>
</feature>
<keyword evidence="1 4" id="KW-0245">EGF-like domain</keyword>
<feature type="compositionally biased region" description="Low complexity" evidence="5">
    <location>
        <begin position="534"/>
        <end position="545"/>
    </location>
</feature>
<dbReference type="InterPro" id="IPR000152">
    <property type="entry name" value="EGF-type_Asp/Asn_hydroxyl_site"/>
</dbReference>
<feature type="compositionally biased region" description="Polar residues" evidence="5">
    <location>
        <begin position="428"/>
        <end position="439"/>
    </location>
</feature>
<dbReference type="SUPFAM" id="SSF57184">
    <property type="entry name" value="Growth factor receptor domain"/>
    <property type="match status" value="1"/>
</dbReference>
<reference evidence="8 9" key="1">
    <citation type="journal article" date="2007" name="Nature">
        <title>Evolution of genes and genomes on the Drosophila phylogeny.</title>
        <authorList>
            <consortium name="Drosophila 12 Genomes Consortium"/>
            <person name="Clark A.G."/>
            <person name="Eisen M.B."/>
            <person name="Smith D.R."/>
            <person name="Bergman C.M."/>
            <person name="Oliver B."/>
            <person name="Markow T.A."/>
            <person name="Kaufman T.C."/>
            <person name="Kellis M."/>
            <person name="Gelbart W."/>
            <person name="Iyer V.N."/>
            <person name="Pollard D.A."/>
            <person name="Sackton T.B."/>
            <person name="Larracuente A.M."/>
            <person name="Singh N.D."/>
            <person name="Abad J.P."/>
            <person name="Abt D.N."/>
            <person name="Adryan B."/>
            <person name="Aguade M."/>
            <person name="Akashi H."/>
            <person name="Anderson W.W."/>
            <person name="Aquadro C.F."/>
            <person name="Ardell D.H."/>
            <person name="Arguello R."/>
            <person name="Artieri C.G."/>
            <person name="Barbash D.A."/>
            <person name="Barker D."/>
            <person name="Barsanti P."/>
            <person name="Batterham P."/>
            <person name="Batzoglou S."/>
            <person name="Begun D."/>
            <person name="Bhutkar A."/>
            <person name="Blanco E."/>
            <person name="Bosak S.A."/>
            <person name="Bradley R.K."/>
            <person name="Brand A.D."/>
            <person name="Brent M.R."/>
            <person name="Brooks A.N."/>
            <person name="Brown R.H."/>
            <person name="Butlin R.K."/>
            <person name="Caggese C."/>
            <person name="Calvi B.R."/>
            <person name="Bernardo de Carvalho A."/>
            <person name="Caspi A."/>
            <person name="Castrezana S."/>
            <person name="Celniker S.E."/>
            <person name="Chang J.L."/>
            <person name="Chapple C."/>
            <person name="Chatterji S."/>
            <person name="Chinwalla A."/>
            <person name="Civetta A."/>
            <person name="Clifton S.W."/>
            <person name="Comeron J.M."/>
            <person name="Costello J.C."/>
            <person name="Coyne J.A."/>
            <person name="Daub J."/>
            <person name="David R.G."/>
            <person name="Delcher A.L."/>
            <person name="Delehaunty K."/>
            <person name="Do C.B."/>
            <person name="Ebling H."/>
            <person name="Edwards K."/>
            <person name="Eickbush T."/>
            <person name="Evans J.D."/>
            <person name="Filipski A."/>
            <person name="Findeiss S."/>
            <person name="Freyhult E."/>
            <person name="Fulton L."/>
            <person name="Fulton R."/>
            <person name="Garcia A.C."/>
            <person name="Gardiner A."/>
            <person name="Garfield D.A."/>
            <person name="Garvin B.E."/>
            <person name="Gibson G."/>
            <person name="Gilbert D."/>
            <person name="Gnerre S."/>
            <person name="Godfrey J."/>
            <person name="Good R."/>
            <person name="Gotea V."/>
            <person name="Gravely B."/>
            <person name="Greenberg A.J."/>
            <person name="Griffiths-Jones S."/>
            <person name="Gross S."/>
            <person name="Guigo R."/>
            <person name="Gustafson E.A."/>
            <person name="Haerty W."/>
            <person name="Hahn M.W."/>
            <person name="Halligan D.L."/>
            <person name="Halpern A.L."/>
            <person name="Halter G.M."/>
            <person name="Han M.V."/>
            <person name="Heger A."/>
            <person name="Hillier L."/>
            <person name="Hinrichs A.S."/>
            <person name="Holmes I."/>
            <person name="Hoskins R.A."/>
            <person name="Hubisz M.J."/>
            <person name="Hultmark D."/>
            <person name="Huntley M.A."/>
            <person name="Jaffe D.B."/>
            <person name="Jagadeeshan S."/>
            <person name="Jeck W.R."/>
            <person name="Johnson J."/>
            <person name="Jones C.D."/>
            <person name="Jordan W.C."/>
            <person name="Karpen G.H."/>
            <person name="Kataoka E."/>
            <person name="Keightley P.D."/>
            <person name="Kheradpour P."/>
            <person name="Kirkness E.F."/>
            <person name="Koerich L.B."/>
            <person name="Kristiansen K."/>
            <person name="Kudrna D."/>
            <person name="Kulathinal R.J."/>
            <person name="Kumar S."/>
            <person name="Kwok R."/>
            <person name="Lander E."/>
            <person name="Langley C.H."/>
            <person name="Lapoint R."/>
            <person name="Lazzaro B.P."/>
            <person name="Lee S.J."/>
            <person name="Levesque L."/>
            <person name="Li R."/>
            <person name="Lin C.F."/>
            <person name="Lin M.F."/>
            <person name="Lindblad-Toh K."/>
            <person name="Llopart A."/>
            <person name="Long M."/>
            <person name="Low L."/>
            <person name="Lozovsky E."/>
            <person name="Lu J."/>
            <person name="Luo M."/>
            <person name="Machado C.A."/>
            <person name="Makalowski W."/>
            <person name="Marzo M."/>
            <person name="Matsuda M."/>
            <person name="Matzkin L."/>
            <person name="McAllister B."/>
            <person name="McBride C.S."/>
            <person name="McKernan B."/>
            <person name="McKernan K."/>
            <person name="Mendez-Lago M."/>
            <person name="Minx P."/>
            <person name="Mollenhauer M.U."/>
            <person name="Montooth K."/>
            <person name="Mount S.M."/>
            <person name="Mu X."/>
            <person name="Myers E."/>
            <person name="Negre B."/>
            <person name="Newfeld S."/>
            <person name="Nielsen R."/>
            <person name="Noor M.A."/>
            <person name="O'Grady P."/>
            <person name="Pachter L."/>
            <person name="Papaceit M."/>
            <person name="Parisi M.J."/>
            <person name="Parisi M."/>
            <person name="Parts L."/>
            <person name="Pedersen J.S."/>
            <person name="Pesole G."/>
            <person name="Phillippy A.M."/>
            <person name="Ponting C.P."/>
            <person name="Pop M."/>
            <person name="Porcelli D."/>
            <person name="Powell J.R."/>
            <person name="Prohaska S."/>
            <person name="Pruitt K."/>
            <person name="Puig M."/>
            <person name="Quesneville H."/>
            <person name="Ram K.R."/>
            <person name="Rand D."/>
            <person name="Rasmussen M.D."/>
            <person name="Reed L.K."/>
            <person name="Reenan R."/>
            <person name="Reily A."/>
            <person name="Remington K.A."/>
            <person name="Rieger T.T."/>
            <person name="Ritchie M.G."/>
            <person name="Robin C."/>
            <person name="Rogers Y.H."/>
            <person name="Rohde C."/>
            <person name="Rozas J."/>
            <person name="Rubenfield M.J."/>
            <person name="Ruiz A."/>
            <person name="Russo S."/>
            <person name="Salzberg S.L."/>
            <person name="Sanchez-Gracia A."/>
            <person name="Saranga D.J."/>
            <person name="Sato H."/>
            <person name="Schaeffer S.W."/>
            <person name="Schatz M.C."/>
            <person name="Schlenke T."/>
            <person name="Schwartz R."/>
            <person name="Segarra C."/>
            <person name="Singh R.S."/>
            <person name="Sirot L."/>
            <person name="Sirota M."/>
            <person name="Sisneros N.B."/>
            <person name="Smith C.D."/>
            <person name="Smith T.F."/>
            <person name="Spieth J."/>
            <person name="Stage D.E."/>
            <person name="Stark A."/>
            <person name="Stephan W."/>
            <person name="Strausberg R.L."/>
            <person name="Strempel S."/>
            <person name="Sturgill D."/>
            <person name="Sutton G."/>
            <person name="Sutton G.G."/>
            <person name="Tao W."/>
            <person name="Teichmann S."/>
            <person name="Tobari Y.N."/>
            <person name="Tomimura Y."/>
            <person name="Tsolas J.M."/>
            <person name="Valente V.L."/>
            <person name="Venter E."/>
            <person name="Venter J.C."/>
            <person name="Vicario S."/>
            <person name="Vieira F.G."/>
            <person name="Vilella A.J."/>
            <person name="Villasante A."/>
            <person name="Walenz B."/>
            <person name="Wang J."/>
            <person name="Wasserman M."/>
            <person name="Watts T."/>
            <person name="Wilson D."/>
            <person name="Wilson R.K."/>
            <person name="Wing R.A."/>
            <person name="Wolfner M.F."/>
            <person name="Wong A."/>
            <person name="Wong G.K."/>
            <person name="Wu C.I."/>
            <person name="Wu G."/>
            <person name="Yamamoto D."/>
            <person name="Yang H.P."/>
            <person name="Yang S.P."/>
            <person name="Yorke J.A."/>
            <person name="Yoshida K."/>
            <person name="Zdobnov E."/>
            <person name="Zhang P."/>
            <person name="Zhang Y."/>
            <person name="Zimin A.V."/>
            <person name="Baldwin J."/>
            <person name="Abdouelleil A."/>
            <person name="Abdulkadir J."/>
            <person name="Abebe A."/>
            <person name="Abera B."/>
            <person name="Abreu J."/>
            <person name="Acer S.C."/>
            <person name="Aftuck L."/>
            <person name="Alexander A."/>
            <person name="An P."/>
            <person name="Anderson E."/>
            <person name="Anderson S."/>
            <person name="Arachi H."/>
            <person name="Azer M."/>
            <person name="Bachantsang P."/>
            <person name="Barry A."/>
            <person name="Bayul T."/>
            <person name="Berlin A."/>
            <person name="Bessette D."/>
            <person name="Bloom T."/>
            <person name="Blye J."/>
            <person name="Boguslavskiy L."/>
            <person name="Bonnet C."/>
            <person name="Boukhgalter B."/>
            <person name="Bourzgui I."/>
            <person name="Brown A."/>
            <person name="Cahill P."/>
            <person name="Channer S."/>
            <person name="Cheshatsang Y."/>
            <person name="Chuda L."/>
            <person name="Citroen M."/>
            <person name="Collymore A."/>
            <person name="Cooke P."/>
            <person name="Costello M."/>
            <person name="D'Aco K."/>
            <person name="Daza R."/>
            <person name="De Haan G."/>
            <person name="DeGray S."/>
            <person name="DeMaso C."/>
            <person name="Dhargay N."/>
            <person name="Dooley K."/>
            <person name="Dooley E."/>
            <person name="Doricent M."/>
            <person name="Dorje P."/>
            <person name="Dorjee K."/>
            <person name="Dupes A."/>
            <person name="Elong R."/>
            <person name="Falk J."/>
            <person name="Farina A."/>
            <person name="Faro S."/>
            <person name="Ferguson D."/>
            <person name="Fisher S."/>
            <person name="Foley C.D."/>
            <person name="Franke A."/>
            <person name="Friedrich D."/>
            <person name="Gadbois L."/>
            <person name="Gearin G."/>
            <person name="Gearin C.R."/>
            <person name="Giannoukos G."/>
            <person name="Goode T."/>
            <person name="Graham J."/>
            <person name="Grandbois E."/>
            <person name="Grewal S."/>
            <person name="Gyaltsen K."/>
            <person name="Hafez N."/>
            <person name="Hagos B."/>
            <person name="Hall J."/>
            <person name="Henson C."/>
            <person name="Hollinger A."/>
            <person name="Honan T."/>
            <person name="Huard M.D."/>
            <person name="Hughes L."/>
            <person name="Hurhula B."/>
            <person name="Husby M.E."/>
            <person name="Kamat A."/>
            <person name="Kanga B."/>
            <person name="Kashin S."/>
            <person name="Khazanovich D."/>
            <person name="Kisner P."/>
            <person name="Lance K."/>
            <person name="Lara M."/>
            <person name="Lee W."/>
            <person name="Lennon N."/>
            <person name="Letendre F."/>
            <person name="LeVine R."/>
            <person name="Lipovsky A."/>
            <person name="Liu X."/>
            <person name="Liu J."/>
            <person name="Liu S."/>
            <person name="Lokyitsang T."/>
            <person name="Lokyitsang Y."/>
            <person name="Lubonja R."/>
            <person name="Lui A."/>
            <person name="MacDonald P."/>
            <person name="Magnisalis V."/>
            <person name="Maru K."/>
            <person name="Matthews C."/>
            <person name="McCusker W."/>
            <person name="McDonough S."/>
            <person name="Mehta T."/>
            <person name="Meldrim J."/>
            <person name="Meneus L."/>
            <person name="Mihai O."/>
            <person name="Mihalev A."/>
            <person name="Mihova T."/>
            <person name="Mittelman R."/>
            <person name="Mlenga V."/>
            <person name="Montmayeur A."/>
            <person name="Mulrain L."/>
            <person name="Navidi A."/>
            <person name="Naylor J."/>
            <person name="Negash T."/>
            <person name="Nguyen T."/>
            <person name="Nguyen N."/>
            <person name="Nicol R."/>
            <person name="Norbu C."/>
            <person name="Norbu N."/>
            <person name="Novod N."/>
            <person name="O'Neill B."/>
            <person name="Osman S."/>
            <person name="Markiewicz E."/>
            <person name="Oyono O.L."/>
            <person name="Patti C."/>
            <person name="Phunkhang P."/>
            <person name="Pierre F."/>
            <person name="Priest M."/>
            <person name="Raghuraman S."/>
            <person name="Rege F."/>
            <person name="Reyes R."/>
            <person name="Rise C."/>
            <person name="Rogov P."/>
            <person name="Ross K."/>
            <person name="Ryan E."/>
            <person name="Settipalli S."/>
            <person name="Shea T."/>
            <person name="Sherpa N."/>
            <person name="Shi L."/>
            <person name="Shih D."/>
            <person name="Sparrow T."/>
            <person name="Spaulding J."/>
            <person name="Stalker J."/>
            <person name="Stange-Thomann N."/>
            <person name="Stavropoulos S."/>
            <person name="Stone C."/>
            <person name="Strader C."/>
            <person name="Tesfaye S."/>
            <person name="Thomson T."/>
            <person name="Thoulutsang Y."/>
            <person name="Thoulutsang D."/>
            <person name="Topham K."/>
            <person name="Topping I."/>
            <person name="Tsamla T."/>
            <person name="Vassiliev H."/>
            <person name="Vo A."/>
            <person name="Wangchuk T."/>
            <person name="Wangdi T."/>
            <person name="Weiand M."/>
            <person name="Wilkinson J."/>
            <person name="Wilson A."/>
            <person name="Yadav S."/>
            <person name="Young G."/>
            <person name="Yu Q."/>
            <person name="Zembek L."/>
            <person name="Zhong D."/>
            <person name="Zimmer A."/>
            <person name="Zwirko Z."/>
            <person name="Jaffe D.B."/>
            <person name="Alvarez P."/>
            <person name="Brockman W."/>
            <person name="Butler J."/>
            <person name="Chin C."/>
            <person name="Gnerre S."/>
            <person name="Grabherr M."/>
            <person name="Kleber M."/>
            <person name="Mauceli E."/>
            <person name="MacCallum I."/>
        </authorList>
    </citation>
    <scope>NUCLEOTIDE SEQUENCE [LARGE SCALE GENOMIC DNA]</scope>
    <source>
        <strain evidence="9">Rob3c / Tucson 14021-0248.25</strain>
    </source>
</reference>
<feature type="compositionally biased region" description="Pro residues" evidence="5">
    <location>
        <begin position="391"/>
        <end position="410"/>
    </location>
</feature>
<dbReference type="Gene3D" id="2.10.25.10">
    <property type="entry name" value="Laminin"/>
    <property type="match status" value="1"/>
</dbReference>
<evidence type="ECO:0000313" key="8">
    <source>
        <dbReference type="EMBL" id="EDW46737.1"/>
    </source>
</evidence>